<feature type="signal peptide" evidence="1">
    <location>
        <begin position="1"/>
        <end position="18"/>
    </location>
</feature>
<dbReference type="Proteomes" id="UP000593626">
    <property type="component" value="Chromosome"/>
</dbReference>
<evidence type="ECO:0000256" key="1">
    <source>
        <dbReference type="SAM" id="SignalP"/>
    </source>
</evidence>
<dbReference type="InterPro" id="IPR052944">
    <property type="entry name" value="Sporulation_related"/>
</dbReference>
<dbReference type="PROSITE" id="PS51257">
    <property type="entry name" value="PROKAR_LIPOPROTEIN"/>
    <property type="match status" value="1"/>
</dbReference>
<dbReference type="PANTHER" id="PTHR37507">
    <property type="entry name" value="SPORULATION PROTEIN YDCC"/>
    <property type="match status" value="1"/>
</dbReference>
<accession>A0A7S8HH24</accession>
<gene>
    <name evidence="2" type="ORF">G8O30_15225</name>
</gene>
<keyword evidence="2" id="KW-0449">Lipoprotein</keyword>
<dbReference type="RefSeq" id="WP_239672870.1">
    <property type="nucleotide sequence ID" value="NZ_CP049742.1"/>
</dbReference>
<protein>
    <submittedName>
        <fullName evidence="2">Outer membrane lipoprotein carrier protein LolA</fullName>
    </submittedName>
</protein>
<dbReference type="PANTHER" id="PTHR37507:SF2">
    <property type="entry name" value="SPORULATION PROTEIN YDCC"/>
    <property type="match status" value="1"/>
</dbReference>
<organism evidence="2 3">
    <name type="scientific">Mangrovibacillus cuniculi</name>
    <dbReference type="NCBI Taxonomy" id="2593652"/>
    <lineage>
        <taxon>Bacteria</taxon>
        <taxon>Bacillati</taxon>
        <taxon>Bacillota</taxon>
        <taxon>Bacilli</taxon>
        <taxon>Bacillales</taxon>
        <taxon>Bacillaceae</taxon>
        <taxon>Mangrovibacillus</taxon>
    </lineage>
</organism>
<dbReference type="SUPFAM" id="SSF89392">
    <property type="entry name" value="Prokaryotic lipoproteins and lipoprotein localization factors"/>
    <property type="match status" value="1"/>
</dbReference>
<keyword evidence="3" id="KW-1185">Reference proteome</keyword>
<proteinExistence type="predicted"/>
<feature type="chain" id="PRO_5038525660" evidence="1">
    <location>
        <begin position="19"/>
        <end position="338"/>
    </location>
</feature>
<dbReference type="AlphaFoldDB" id="A0A7S8HH24"/>
<dbReference type="InterPro" id="IPR029046">
    <property type="entry name" value="LolA/LolB/LppX"/>
</dbReference>
<keyword evidence="1" id="KW-0732">Signal</keyword>
<dbReference type="Gene3D" id="2.50.20.10">
    <property type="entry name" value="Lipoprotein localisation LolA/LolB/LppX"/>
    <property type="match status" value="1"/>
</dbReference>
<sequence>MKKWLVMAFSLILVLALAACGQKTQADVQKDLTEKVTEMKGYKATATMTLQMGEEAQTYEVEVWHNSPSYYRVHLKNDAKQQSQMILKNDEGVFVLTPTLNKSFKFQSEWPENSSQAYLLESLVKDITEDAEATFKPTEEAYAFETKTRYQHNKMLPTQTITFNKKDLSPQSVVVMDTDRNEVVKVEFSKFEWDAKFEEGDFDMQKNMTGAQLENMPVTATPEEEFAVKYPTAEIAGVTLIEEKTVKTENGERVVLTYGGDEKSYTVVQERSEVVATSSFAPTNMNGEVVDLGFTVAAVTDRSITWTYDGVDYMVASTNLTPDEMVMIARSVQGHMVK</sequence>
<evidence type="ECO:0000313" key="3">
    <source>
        <dbReference type="Proteomes" id="UP000593626"/>
    </source>
</evidence>
<evidence type="ECO:0000313" key="2">
    <source>
        <dbReference type="EMBL" id="QPC48186.1"/>
    </source>
</evidence>
<dbReference type="EMBL" id="CP049742">
    <property type="protein sequence ID" value="QPC48186.1"/>
    <property type="molecule type" value="Genomic_DNA"/>
</dbReference>
<reference evidence="2 3" key="1">
    <citation type="submission" date="2019-07" db="EMBL/GenBank/DDBJ databases">
        <title>Genome sequence of 2 isolates from Red Sea Mangroves.</title>
        <authorList>
            <person name="Sefrji F."/>
            <person name="Michoud G."/>
            <person name="Merlino G."/>
            <person name="Daffonchio D."/>
        </authorList>
    </citation>
    <scope>NUCLEOTIDE SEQUENCE [LARGE SCALE GENOMIC DNA]</scope>
    <source>
        <strain evidence="2 3">R1DC41</strain>
    </source>
</reference>
<name>A0A7S8HH24_9BACI</name>
<dbReference type="KEGG" id="mcui:G8O30_15225"/>